<evidence type="ECO:0000256" key="3">
    <source>
        <dbReference type="ARBA" id="ARBA00023157"/>
    </source>
</evidence>
<organism evidence="6 7">
    <name type="scientific">Mucilaginibacter psychrotolerans</name>
    <dbReference type="NCBI Taxonomy" id="1524096"/>
    <lineage>
        <taxon>Bacteria</taxon>
        <taxon>Pseudomonadati</taxon>
        <taxon>Bacteroidota</taxon>
        <taxon>Sphingobacteriia</taxon>
        <taxon>Sphingobacteriales</taxon>
        <taxon>Sphingobacteriaceae</taxon>
        <taxon>Mucilaginibacter</taxon>
    </lineage>
</organism>
<dbReference type="Gene3D" id="3.40.30.10">
    <property type="entry name" value="Glutaredoxin"/>
    <property type="match status" value="1"/>
</dbReference>
<accession>A0A4Y8S4M5</accession>
<dbReference type="PROSITE" id="PS51352">
    <property type="entry name" value="THIOREDOXIN_2"/>
    <property type="match status" value="1"/>
</dbReference>
<dbReference type="InterPro" id="IPR050553">
    <property type="entry name" value="Thioredoxin_ResA/DsbE_sf"/>
</dbReference>
<protein>
    <submittedName>
        <fullName evidence="6">TlpA family protein disulfide reductase</fullName>
    </submittedName>
</protein>
<dbReference type="Proteomes" id="UP000297540">
    <property type="component" value="Unassembled WGS sequence"/>
</dbReference>
<dbReference type="InterPro" id="IPR013766">
    <property type="entry name" value="Thioredoxin_domain"/>
</dbReference>
<dbReference type="GO" id="GO:0016491">
    <property type="term" value="F:oxidoreductase activity"/>
    <property type="evidence" value="ECO:0007669"/>
    <property type="project" value="InterPro"/>
</dbReference>
<keyword evidence="7" id="KW-1185">Reference proteome</keyword>
<dbReference type="AlphaFoldDB" id="A0A4Y8S4M5"/>
<reference evidence="6 7" key="1">
    <citation type="journal article" date="2017" name="Int. J. Syst. Evol. Microbiol.">
        <title>Mucilaginibacterpsychrotolerans sp. nov., isolated from peatlands.</title>
        <authorList>
            <person name="Deng Y."/>
            <person name="Shen L."/>
            <person name="Xu B."/>
            <person name="Liu Y."/>
            <person name="Gu Z."/>
            <person name="Liu H."/>
            <person name="Zhou Y."/>
        </authorList>
    </citation>
    <scope>NUCLEOTIDE SEQUENCE [LARGE SCALE GENOMIC DNA]</scope>
    <source>
        <strain evidence="6 7">NH7-4</strain>
    </source>
</reference>
<evidence type="ECO:0000313" key="7">
    <source>
        <dbReference type="Proteomes" id="UP000297540"/>
    </source>
</evidence>
<comment type="subcellular location">
    <subcellularLocation>
        <location evidence="1">Cell envelope</location>
    </subcellularLocation>
</comment>
<feature type="domain" description="Thioredoxin" evidence="5">
    <location>
        <begin position="252"/>
        <end position="390"/>
    </location>
</feature>
<evidence type="ECO:0000259" key="5">
    <source>
        <dbReference type="PROSITE" id="PS51352"/>
    </source>
</evidence>
<comment type="caution">
    <text evidence="6">The sequence shown here is derived from an EMBL/GenBank/DDBJ whole genome shotgun (WGS) entry which is preliminary data.</text>
</comment>
<dbReference type="PROSITE" id="PS00194">
    <property type="entry name" value="THIOREDOXIN_1"/>
    <property type="match status" value="1"/>
</dbReference>
<evidence type="ECO:0000313" key="6">
    <source>
        <dbReference type="EMBL" id="TFF33585.1"/>
    </source>
</evidence>
<evidence type="ECO:0000256" key="2">
    <source>
        <dbReference type="ARBA" id="ARBA00022748"/>
    </source>
</evidence>
<dbReference type="GO" id="GO:0030313">
    <property type="term" value="C:cell envelope"/>
    <property type="evidence" value="ECO:0007669"/>
    <property type="project" value="UniProtKB-SubCell"/>
</dbReference>
<dbReference type="OrthoDB" id="702151at2"/>
<dbReference type="EMBL" id="SOZE01000042">
    <property type="protein sequence ID" value="TFF33585.1"/>
    <property type="molecule type" value="Genomic_DNA"/>
</dbReference>
<sequence>MLKIVAASFISIFFINIVYAQKSFNITIELDTSIIPKNVHYQYYDGKNTTFIPDTFGDRRVITFKKEYYSPFASFIVSYKDPVNNYYDNSFFITSMPSKIRFYFKANNQSKLQYDHIDNAVPIYDTVANKVWAKMLAFMTDTVVTKENKAFDLFLAQNKGFASNDSLTHIFQNFYKRRLNRYMLFLEKHPNDYFSFWYFTHQVAQPKGVLSRDKTYLKEQLAYLKSVFPAKYTESLEGKELIKAYEAKINPRQLNESVPQFTLTTIDGKHVSLLSLKGKYILLNFWATWCPPCMAEIPFLKEIRKKNSPEKLVIIGISADFDSKKLNAVVKNQEMSWIQFHDRNREISRLYGIEAYPTLILIDKEGRMIYESNLVTNDQDRLPKMLETLK</sequence>
<keyword evidence="2" id="KW-0201">Cytochrome c-type biogenesis</keyword>
<dbReference type="CDD" id="cd02966">
    <property type="entry name" value="TlpA_like_family"/>
    <property type="match status" value="1"/>
</dbReference>
<proteinExistence type="predicted"/>
<dbReference type="PANTHER" id="PTHR42852:SF6">
    <property type="entry name" value="THIOL:DISULFIDE INTERCHANGE PROTEIN DSBE"/>
    <property type="match status" value="1"/>
</dbReference>
<keyword evidence="4" id="KW-0676">Redox-active center</keyword>
<dbReference type="InterPro" id="IPR017937">
    <property type="entry name" value="Thioredoxin_CS"/>
</dbReference>
<evidence type="ECO:0000256" key="4">
    <source>
        <dbReference type="ARBA" id="ARBA00023284"/>
    </source>
</evidence>
<dbReference type="InterPro" id="IPR013740">
    <property type="entry name" value="Redoxin"/>
</dbReference>
<dbReference type="Pfam" id="PF08534">
    <property type="entry name" value="Redoxin"/>
    <property type="match status" value="1"/>
</dbReference>
<dbReference type="InterPro" id="IPR036249">
    <property type="entry name" value="Thioredoxin-like_sf"/>
</dbReference>
<name>A0A4Y8S4M5_9SPHI</name>
<dbReference type="PANTHER" id="PTHR42852">
    <property type="entry name" value="THIOL:DISULFIDE INTERCHANGE PROTEIN DSBE"/>
    <property type="match status" value="1"/>
</dbReference>
<dbReference type="GO" id="GO:0017004">
    <property type="term" value="P:cytochrome complex assembly"/>
    <property type="evidence" value="ECO:0007669"/>
    <property type="project" value="UniProtKB-KW"/>
</dbReference>
<dbReference type="RefSeq" id="WP_133236179.1">
    <property type="nucleotide sequence ID" value="NZ_SOZE01000042.1"/>
</dbReference>
<dbReference type="SUPFAM" id="SSF52833">
    <property type="entry name" value="Thioredoxin-like"/>
    <property type="match status" value="1"/>
</dbReference>
<evidence type="ECO:0000256" key="1">
    <source>
        <dbReference type="ARBA" id="ARBA00004196"/>
    </source>
</evidence>
<gene>
    <name evidence="6" type="ORF">E2R66_25250</name>
</gene>
<keyword evidence="3" id="KW-1015">Disulfide bond</keyword>